<keyword evidence="10 18" id="KW-0547">Nucleotide-binding</keyword>
<evidence type="ECO:0000256" key="9">
    <source>
        <dbReference type="ARBA" id="ARBA00022723"/>
    </source>
</evidence>
<gene>
    <name evidence="20" type="ORF">jhhlp_005270</name>
</gene>
<dbReference type="GO" id="GO:0005829">
    <property type="term" value="C:cytosol"/>
    <property type="evidence" value="ECO:0007669"/>
    <property type="project" value="TreeGrafter"/>
</dbReference>
<comment type="catalytic activity">
    <reaction evidence="16 17">
        <text>(6S)-5,6,7,8-tetrahydrofolyl-(gamma-L-Glu)(n) + L-glutamate + ATP = (6S)-5,6,7,8-tetrahydrofolyl-(gamma-L-Glu)(n+1) + ADP + phosphate + H(+)</text>
        <dbReference type="Rhea" id="RHEA:10580"/>
        <dbReference type="Rhea" id="RHEA-COMP:14738"/>
        <dbReference type="Rhea" id="RHEA-COMP:14740"/>
        <dbReference type="ChEBI" id="CHEBI:15378"/>
        <dbReference type="ChEBI" id="CHEBI:29985"/>
        <dbReference type="ChEBI" id="CHEBI:30616"/>
        <dbReference type="ChEBI" id="CHEBI:43474"/>
        <dbReference type="ChEBI" id="CHEBI:141005"/>
        <dbReference type="ChEBI" id="CHEBI:456216"/>
        <dbReference type="EC" id="6.3.2.17"/>
    </reaction>
</comment>
<dbReference type="EMBL" id="NLAX01000697">
    <property type="protein sequence ID" value="PKS08326.1"/>
    <property type="molecule type" value="Genomic_DNA"/>
</dbReference>
<name>A0A2N3N7B8_9PEZI</name>
<evidence type="ECO:0000256" key="18">
    <source>
        <dbReference type="PIRSR" id="PIRSR038895-1"/>
    </source>
</evidence>
<dbReference type="GO" id="GO:0004326">
    <property type="term" value="F:tetrahydrofolylpolyglutamate synthase activity"/>
    <property type="evidence" value="ECO:0007669"/>
    <property type="project" value="UniProtKB-EC"/>
</dbReference>
<comment type="similarity">
    <text evidence="5 17">Belongs to the folylpolyglutamate synthase family.</text>
</comment>
<evidence type="ECO:0000313" key="21">
    <source>
        <dbReference type="Proteomes" id="UP000233524"/>
    </source>
</evidence>
<comment type="cofactor">
    <cofactor evidence="17">
        <name>a monovalent cation</name>
        <dbReference type="ChEBI" id="CHEBI:60242"/>
    </cofactor>
    <text evidence="17">A monovalent cation.</text>
</comment>
<dbReference type="GO" id="GO:0046872">
    <property type="term" value="F:metal ion binding"/>
    <property type="evidence" value="ECO:0007669"/>
    <property type="project" value="UniProtKB-KW"/>
</dbReference>
<evidence type="ECO:0000256" key="19">
    <source>
        <dbReference type="PIRSR" id="PIRSR038895-2"/>
    </source>
</evidence>
<evidence type="ECO:0000256" key="17">
    <source>
        <dbReference type="PIRNR" id="PIRNR038895"/>
    </source>
</evidence>
<feature type="binding site" evidence="18">
    <location>
        <position position="351"/>
    </location>
    <ligand>
        <name>ATP</name>
        <dbReference type="ChEBI" id="CHEBI:30616"/>
    </ligand>
</feature>
<evidence type="ECO:0000256" key="16">
    <source>
        <dbReference type="ARBA" id="ARBA00047493"/>
    </source>
</evidence>
<evidence type="ECO:0000256" key="12">
    <source>
        <dbReference type="ARBA" id="ARBA00022840"/>
    </source>
</evidence>
<keyword evidence="15" id="KW-0472">Membrane</keyword>
<evidence type="ECO:0000256" key="2">
    <source>
        <dbReference type="ARBA" id="ARBA00004305"/>
    </source>
</evidence>
<dbReference type="GO" id="GO:0005524">
    <property type="term" value="F:ATP binding"/>
    <property type="evidence" value="ECO:0007669"/>
    <property type="project" value="UniProtKB-KW"/>
</dbReference>
<evidence type="ECO:0000256" key="8">
    <source>
        <dbReference type="ARBA" id="ARBA00022598"/>
    </source>
</evidence>
<reference evidence="20 21" key="1">
    <citation type="journal article" date="2017" name="G3 (Bethesda)">
        <title>First Draft Genome Sequence of the Pathogenic Fungus Lomentospora prolificans (Formerly Scedosporium prolificans).</title>
        <authorList>
            <person name="Luo R."/>
            <person name="Zimin A."/>
            <person name="Workman R."/>
            <person name="Fan Y."/>
            <person name="Pertea G."/>
            <person name="Grossman N."/>
            <person name="Wear M.P."/>
            <person name="Jia B."/>
            <person name="Miller H."/>
            <person name="Casadevall A."/>
            <person name="Timp W."/>
            <person name="Zhang S.X."/>
            <person name="Salzberg S.L."/>
        </authorList>
    </citation>
    <scope>NUCLEOTIDE SEQUENCE [LARGE SCALE GENOMIC DNA]</scope>
    <source>
        <strain evidence="20 21">JHH-5317</strain>
    </source>
</reference>
<keyword evidence="9 19" id="KW-0479">Metal-binding</keyword>
<dbReference type="NCBIfam" id="TIGR01499">
    <property type="entry name" value="folC"/>
    <property type="match status" value="1"/>
</dbReference>
<protein>
    <recommendedName>
        <fullName evidence="17">Folylpolyglutamate synthase</fullName>
        <ecNumber evidence="17">6.3.2.17</ecNumber>
    </recommendedName>
    <alternativeName>
        <fullName evidence="17">Folylpoly-gamma-glutamate synthetase</fullName>
    </alternativeName>
    <alternativeName>
        <fullName evidence="17">Tetrahydrofolylpolyglutamate synthase</fullName>
    </alternativeName>
</protein>
<evidence type="ECO:0000256" key="11">
    <source>
        <dbReference type="ARBA" id="ARBA00022792"/>
    </source>
</evidence>
<dbReference type="Proteomes" id="UP000233524">
    <property type="component" value="Unassembled WGS sequence"/>
</dbReference>
<dbReference type="PANTHER" id="PTHR11136">
    <property type="entry name" value="FOLYLPOLYGLUTAMATE SYNTHASE-RELATED"/>
    <property type="match status" value="1"/>
</dbReference>
<evidence type="ECO:0000313" key="20">
    <source>
        <dbReference type="EMBL" id="PKS08326.1"/>
    </source>
</evidence>
<dbReference type="Gene3D" id="3.90.190.20">
    <property type="entry name" value="Mur ligase, C-terminal domain"/>
    <property type="match status" value="1"/>
</dbReference>
<dbReference type="SUPFAM" id="SSF53244">
    <property type="entry name" value="MurD-like peptide ligases, peptide-binding domain"/>
    <property type="match status" value="1"/>
</dbReference>
<keyword evidence="6" id="KW-0963">Cytoplasm</keyword>
<dbReference type="GO" id="GO:0006730">
    <property type="term" value="P:one-carbon metabolic process"/>
    <property type="evidence" value="ECO:0007669"/>
    <property type="project" value="UniProtKB-KW"/>
</dbReference>
<evidence type="ECO:0000256" key="10">
    <source>
        <dbReference type="ARBA" id="ARBA00022741"/>
    </source>
</evidence>
<dbReference type="GO" id="GO:0005743">
    <property type="term" value="C:mitochondrial inner membrane"/>
    <property type="evidence" value="ECO:0007669"/>
    <property type="project" value="UniProtKB-SubCell"/>
</dbReference>
<proteinExistence type="inferred from homology"/>
<dbReference type="AlphaFoldDB" id="A0A2N3N7B8"/>
<evidence type="ECO:0000256" key="3">
    <source>
        <dbReference type="ARBA" id="ARBA00004496"/>
    </source>
</evidence>
<evidence type="ECO:0000256" key="7">
    <source>
        <dbReference type="ARBA" id="ARBA00022563"/>
    </source>
</evidence>
<dbReference type="VEuPathDB" id="FungiDB:jhhlp_005270"/>
<dbReference type="InParanoid" id="A0A2N3N7B8"/>
<keyword evidence="13 19" id="KW-0460">Magnesium</keyword>
<dbReference type="OrthoDB" id="5212574at2759"/>
<dbReference type="InterPro" id="IPR036565">
    <property type="entry name" value="Mur-like_cat_sf"/>
</dbReference>
<comment type="subcellular location">
    <subcellularLocation>
        <location evidence="3">Cytoplasm</location>
    </subcellularLocation>
    <subcellularLocation>
        <location evidence="1">Mitochondrion inner membrane</location>
    </subcellularLocation>
    <subcellularLocation>
        <location evidence="2">Mitochondrion matrix</location>
    </subcellularLocation>
</comment>
<dbReference type="PIRSF" id="PIRSF038895">
    <property type="entry name" value="FPGS"/>
    <property type="match status" value="1"/>
</dbReference>
<feature type="binding site" evidence="18">
    <location>
        <position position="337"/>
    </location>
    <ligand>
        <name>ATP</name>
        <dbReference type="ChEBI" id="CHEBI:30616"/>
    </ligand>
</feature>
<dbReference type="InterPro" id="IPR036615">
    <property type="entry name" value="Mur_ligase_C_dom_sf"/>
</dbReference>
<sequence>MTKALRLRAALNRPLSKCSMHTRVEPSYNDAINLLNSTQVGFRALENRRSIGWTPDEESIRQMKDWLGSLGYTPKDLDRLNVVHIAGTKGKGSTSALTSSILNQYRLSSPPSSSPKPGKIGLYTSPHLTSVRERIRLNKVPISEAAFTEAFFHVWNTLGLDHVAPQDKPTYFRMLTLLSFHVFMSEGVDAAVYEVGVGGEFDATNVFERPAATGISSLGIDHVGVLGATLGEIAWHKAGVMKTGSPAFTVAQDEEAMRVLEARAKDKGVELVEVGMNPGLRNIQLRPDEDFQRKNASLAVRLAATVMERFGVHVDIDGDNLPKEVVDGIEQCSWRGRCEMITTGKQKWYLDGAHNEQSLDVACRWFGRVSKERFGSDAPCALIFNQQSDRDAVEMLTFVYNLLSKTNTSIKYAVFCTNTTYKDNTTRPDFVNTNVDPDVVKKLTLQNTLAKAWPSLDSQTEVAVASSIEEAINGIREKEEDLQVFITGSFHLVGGALSILEGEDSGLKTREI</sequence>
<evidence type="ECO:0000256" key="15">
    <source>
        <dbReference type="ARBA" id="ARBA00023136"/>
    </source>
</evidence>
<keyword evidence="11" id="KW-0999">Mitochondrion inner membrane</keyword>
<accession>A0A2N3N7B8</accession>
<dbReference type="SUPFAM" id="SSF53623">
    <property type="entry name" value="MurD-like peptide ligases, catalytic domain"/>
    <property type="match status" value="1"/>
</dbReference>
<keyword evidence="7 17" id="KW-0554">One-carbon metabolism</keyword>
<dbReference type="InterPro" id="IPR001645">
    <property type="entry name" value="Folylpolyglutamate_synth"/>
</dbReference>
<dbReference type="STRING" id="41688.A0A2N3N7B8"/>
<feature type="binding site" evidence="19">
    <location>
        <position position="222"/>
    </location>
    <ligand>
        <name>Mg(2+)</name>
        <dbReference type="ChEBI" id="CHEBI:18420"/>
        <label>1</label>
    </ligand>
</feature>
<keyword evidence="14" id="KW-0496">Mitochondrion</keyword>
<keyword evidence="21" id="KW-1185">Reference proteome</keyword>
<organism evidence="20 21">
    <name type="scientific">Lomentospora prolificans</name>
    <dbReference type="NCBI Taxonomy" id="41688"/>
    <lineage>
        <taxon>Eukaryota</taxon>
        <taxon>Fungi</taxon>
        <taxon>Dikarya</taxon>
        <taxon>Ascomycota</taxon>
        <taxon>Pezizomycotina</taxon>
        <taxon>Sordariomycetes</taxon>
        <taxon>Hypocreomycetidae</taxon>
        <taxon>Microascales</taxon>
        <taxon>Microascaceae</taxon>
        <taxon>Lomentospora</taxon>
    </lineage>
</organism>
<feature type="binding site" evidence="19">
    <location>
        <position position="125"/>
    </location>
    <ligand>
        <name>Mg(2+)</name>
        <dbReference type="ChEBI" id="CHEBI:18420"/>
        <label>1</label>
    </ligand>
</feature>
<evidence type="ECO:0000256" key="6">
    <source>
        <dbReference type="ARBA" id="ARBA00022490"/>
    </source>
</evidence>
<keyword evidence="12 18" id="KW-0067">ATP-binding</keyword>
<dbReference type="PANTHER" id="PTHR11136:SF5">
    <property type="entry name" value="FOLYLPOLYGLUTAMATE SYNTHASE, MITOCHONDRIAL"/>
    <property type="match status" value="1"/>
</dbReference>
<dbReference type="InterPro" id="IPR023600">
    <property type="entry name" value="Folylpolyglutamate_synth_euk"/>
</dbReference>
<comment type="caution">
    <text evidence="20">The sequence shown here is derived from an EMBL/GenBank/DDBJ whole genome shotgun (WGS) entry which is preliminary data.</text>
</comment>
<comment type="function">
    <text evidence="17">Catalyzes conversion of folates to polyglutamate derivatives allowing concentration of folate compounds in the cell and the intracellular retention of these cofactors, which are important substrates for most of the folate-dependent enzymes that are involved in one-carbon transfer reactions involved in purine, pyrimidine and amino acid synthesis.</text>
</comment>
<evidence type="ECO:0000256" key="5">
    <source>
        <dbReference type="ARBA" id="ARBA00008276"/>
    </source>
</evidence>
<dbReference type="Gene3D" id="3.40.1190.10">
    <property type="entry name" value="Mur-like, catalytic domain"/>
    <property type="match status" value="1"/>
</dbReference>
<evidence type="ECO:0000256" key="13">
    <source>
        <dbReference type="ARBA" id="ARBA00022842"/>
    </source>
</evidence>
<dbReference type="EC" id="6.3.2.17" evidence="17"/>
<dbReference type="FunCoup" id="A0A2N3N7B8">
    <property type="interactions" value="655"/>
</dbReference>
<feature type="binding site" evidence="19">
    <location>
        <position position="194"/>
    </location>
    <ligand>
        <name>Mg(2+)</name>
        <dbReference type="ChEBI" id="CHEBI:18420"/>
        <label>1</label>
    </ligand>
</feature>
<evidence type="ECO:0000256" key="14">
    <source>
        <dbReference type="ARBA" id="ARBA00023128"/>
    </source>
</evidence>
<comment type="pathway">
    <text evidence="4 17">Cofactor biosynthesis; tetrahydrofolylpolyglutamate biosynthesis.</text>
</comment>
<dbReference type="UniPathway" id="UPA00850"/>
<keyword evidence="8 17" id="KW-0436">Ligase</keyword>
<evidence type="ECO:0000256" key="4">
    <source>
        <dbReference type="ARBA" id="ARBA00005150"/>
    </source>
</evidence>
<evidence type="ECO:0000256" key="1">
    <source>
        <dbReference type="ARBA" id="ARBA00004273"/>
    </source>
</evidence>
<dbReference type="GO" id="GO:0005759">
    <property type="term" value="C:mitochondrial matrix"/>
    <property type="evidence" value="ECO:0007669"/>
    <property type="project" value="UniProtKB-SubCell"/>
</dbReference>